<dbReference type="Gene3D" id="3.40.630.20">
    <property type="entry name" value="Peptidase C15, pyroglutamyl peptidase I-like"/>
    <property type="match status" value="1"/>
</dbReference>
<dbReference type="OrthoDB" id="9779738at2"/>
<name>A0A516V2F3_9GAMM</name>
<keyword evidence="8 9" id="KW-0788">Thiol protease</keyword>
<dbReference type="GO" id="GO:0006508">
    <property type="term" value="P:proteolysis"/>
    <property type="evidence" value="ECO:0007669"/>
    <property type="project" value="UniProtKB-KW"/>
</dbReference>
<comment type="subunit">
    <text evidence="9">Homotetramer.</text>
</comment>
<evidence type="ECO:0000256" key="3">
    <source>
        <dbReference type="ARBA" id="ARBA00004496"/>
    </source>
</evidence>
<proteinExistence type="inferred from homology"/>
<comment type="similarity">
    <text evidence="4 9">Belongs to the peptidase C15 family.</text>
</comment>
<evidence type="ECO:0000256" key="9">
    <source>
        <dbReference type="HAMAP-Rule" id="MF_00417"/>
    </source>
</evidence>
<dbReference type="InterPro" id="IPR036440">
    <property type="entry name" value="Peptidase_C15-like_sf"/>
</dbReference>
<gene>
    <name evidence="9 12" type="primary">pcp</name>
    <name evidence="12" type="ORF">FNZ56_01805</name>
</gene>
<evidence type="ECO:0000256" key="1">
    <source>
        <dbReference type="ARBA" id="ARBA00001770"/>
    </source>
</evidence>
<comment type="subcellular location">
    <subcellularLocation>
        <location evidence="3 9">Cytoplasm</location>
    </subcellularLocation>
</comment>
<dbReference type="PIRSF" id="PIRSF015592">
    <property type="entry name" value="Prld-crbxl_pptds"/>
    <property type="match status" value="1"/>
</dbReference>
<comment type="function">
    <text evidence="2 9">Removes 5-oxoproline from various penultimate amino acid residues except L-proline.</text>
</comment>
<dbReference type="HAMAP" id="MF_00417">
    <property type="entry name" value="Pyrrolid_peptidase"/>
    <property type="match status" value="1"/>
</dbReference>
<feature type="active site" evidence="9">
    <location>
        <position position="193"/>
    </location>
</feature>
<dbReference type="InterPro" id="IPR033694">
    <property type="entry name" value="PGPEP1_Cys_AS"/>
</dbReference>
<sequence length="233" mass="24543">MGHRRAAARGQHRADGAAGVPVKRATVRPTLLLTGFDPFDGAKSNPSWDAASALDGRIVGGHRIVARQLPTEFDASLRALRAAIRETAPSLVVCLGLAGGRKELSLERVAINIDDARIPDNAGAQPVDAKIAARGPAAYFSTLPIKAMLAALRKHGIPAQVSQTAGTYVCNHVFYGLMHALRNKRDVRGGFIHVPNAGRGGMPLEDIAEGLRIALRVAATTNEDARIAAGAED</sequence>
<reference evidence="12 13" key="1">
    <citation type="submission" date="2019-07" db="EMBL/GenBank/DDBJ databases">
        <title>Lysobacter weifangensis sp. nov., isolated from bensulfuron-methyl contaminated farmland soil.</title>
        <authorList>
            <person name="Zhao H."/>
        </authorList>
    </citation>
    <scope>NUCLEOTIDE SEQUENCE [LARGE SCALE GENOMIC DNA]</scope>
    <source>
        <strain evidence="12 13">CC-Bw-6</strain>
    </source>
</reference>
<keyword evidence="6 9" id="KW-0645">Protease</keyword>
<dbReference type="PRINTS" id="PR00706">
    <property type="entry name" value="PYROGLUPTASE"/>
</dbReference>
<dbReference type="InterPro" id="IPR033693">
    <property type="entry name" value="PGPEP1_Glu_AS"/>
</dbReference>
<feature type="active site" evidence="9 10">
    <location>
        <position position="107"/>
    </location>
</feature>
<dbReference type="EMBL" id="CP041742">
    <property type="protein sequence ID" value="QDQ72697.1"/>
    <property type="molecule type" value="Genomic_DNA"/>
</dbReference>
<evidence type="ECO:0000256" key="5">
    <source>
        <dbReference type="ARBA" id="ARBA00022490"/>
    </source>
</evidence>
<evidence type="ECO:0000256" key="8">
    <source>
        <dbReference type="ARBA" id="ARBA00022807"/>
    </source>
</evidence>
<evidence type="ECO:0000313" key="13">
    <source>
        <dbReference type="Proteomes" id="UP000315891"/>
    </source>
</evidence>
<dbReference type="NCBIfam" id="NF009676">
    <property type="entry name" value="PRK13197.1"/>
    <property type="match status" value="1"/>
</dbReference>
<dbReference type="GO" id="GO:0005829">
    <property type="term" value="C:cytosol"/>
    <property type="evidence" value="ECO:0007669"/>
    <property type="project" value="InterPro"/>
</dbReference>
<accession>A0A516V2F3</accession>
<dbReference type="InterPro" id="IPR016125">
    <property type="entry name" value="Peptidase_C15-like"/>
</dbReference>
<dbReference type="GO" id="GO:0016920">
    <property type="term" value="F:pyroglutamyl-peptidase activity"/>
    <property type="evidence" value="ECO:0007669"/>
    <property type="project" value="UniProtKB-UniRule"/>
</dbReference>
<dbReference type="PROSITE" id="PS01334">
    <property type="entry name" value="PYRASE_CYS"/>
    <property type="match status" value="1"/>
</dbReference>
<dbReference type="EC" id="3.4.19.3" evidence="9"/>
<keyword evidence="5 9" id="KW-0963">Cytoplasm</keyword>
<dbReference type="SUPFAM" id="SSF53182">
    <property type="entry name" value="Pyrrolidone carboxyl peptidase (pyroglutamate aminopeptidase)"/>
    <property type="match status" value="1"/>
</dbReference>
<dbReference type="PANTHER" id="PTHR23402:SF1">
    <property type="entry name" value="PYROGLUTAMYL-PEPTIDASE I"/>
    <property type="match status" value="1"/>
</dbReference>
<evidence type="ECO:0000256" key="7">
    <source>
        <dbReference type="ARBA" id="ARBA00022801"/>
    </source>
</evidence>
<dbReference type="CDD" id="cd00501">
    <property type="entry name" value="Peptidase_C15"/>
    <property type="match status" value="1"/>
</dbReference>
<evidence type="ECO:0000256" key="2">
    <source>
        <dbReference type="ARBA" id="ARBA00002280"/>
    </source>
</evidence>
<protein>
    <recommendedName>
        <fullName evidence="9">Pyrrolidone-carboxylate peptidase</fullName>
        <ecNumber evidence="9">3.4.19.3</ecNumber>
    </recommendedName>
    <alternativeName>
        <fullName evidence="9">5-oxoprolyl-peptidase</fullName>
    </alternativeName>
    <alternativeName>
        <fullName evidence="9">Pyroglutamyl-peptidase I</fullName>
        <shortName evidence="9">PGP-I</shortName>
        <shortName evidence="9">Pyrase</shortName>
    </alternativeName>
</protein>
<dbReference type="Proteomes" id="UP000315891">
    <property type="component" value="Chromosome"/>
</dbReference>
<dbReference type="InterPro" id="IPR029762">
    <property type="entry name" value="PGP-I_bact-type"/>
</dbReference>
<dbReference type="NCBIfam" id="TIGR00504">
    <property type="entry name" value="pyro_pdase"/>
    <property type="match status" value="1"/>
</dbReference>
<dbReference type="PROSITE" id="PS01333">
    <property type="entry name" value="PYRASE_GLU"/>
    <property type="match status" value="1"/>
</dbReference>
<keyword evidence="7 9" id="KW-0378">Hydrolase</keyword>
<dbReference type="FunFam" id="3.40.630.20:FF:000001">
    <property type="entry name" value="Pyrrolidone-carboxylate peptidase"/>
    <property type="match status" value="1"/>
</dbReference>
<keyword evidence="13" id="KW-1185">Reference proteome</keyword>
<dbReference type="AlphaFoldDB" id="A0A516V2F3"/>
<dbReference type="InterPro" id="IPR000816">
    <property type="entry name" value="Peptidase_C15"/>
</dbReference>
<evidence type="ECO:0000256" key="4">
    <source>
        <dbReference type="ARBA" id="ARBA00006641"/>
    </source>
</evidence>
<dbReference type="PANTHER" id="PTHR23402">
    <property type="entry name" value="PROTEASE FAMILY C15 PYROGLUTAMYL-PEPTIDASE I-RELATED"/>
    <property type="match status" value="1"/>
</dbReference>
<evidence type="ECO:0000256" key="11">
    <source>
        <dbReference type="PROSITE-ProRule" id="PRU10077"/>
    </source>
</evidence>
<feature type="active site" evidence="9 11">
    <location>
        <position position="170"/>
    </location>
</feature>
<evidence type="ECO:0000256" key="10">
    <source>
        <dbReference type="PROSITE-ProRule" id="PRU10076"/>
    </source>
</evidence>
<organism evidence="12 13">
    <name type="scientific">Pseudoluteimonas lycopersici</name>
    <dbReference type="NCBI Taxonomy" id="1324796"/>
    <lineage>
        <taxon>Bacteria</taxon>
        <taxon>Pseudomonadati</taxon>
        <taxon>Pseudomonadota</taxon>
        <taxon>Gammaproteobacteria</taxon>
        <taxon>Lysobacterales</taxon>
        <taxon>Lysobacteraceae</taxon>
        <taxon>Pseudoluteimonas</taxon>
    </lineage>
</organism>
<evidence type="ECO:0000313" key="12">
    <source>
        <dbReference type="EMBL" id="QDQ72697.1"/>
    </source>
</evidence>
<evidence type="ECO:0000256" key="6">
    <source>
        <dbReference type="ARBA" id="ARBA00022670"/>
    </source>
</evidence>
<dbReference type="Pfam" id="PF01470">
    <property type="entry name" value="Peptidase_C15"/>
    <property type="match status" value="1"/>
</dbReference>
<comment type="catalytic activity">
    <reaction evidence="1 9 10">
        <text>Release of an N-terminal pyroglutamyl group from a polypeptide, the second amino acid generally not being Pro.</text>
        <dbReference type="EC" id="3.4.19.3"/>
    </reaction>
</comment>